<dbReference type="EMBL" id="AYLP01000445">
    <property type="protein sequence ID" value="ESS60564.1"/>
    <property type="molecule type" value="Genomic_DNA"/>
</dbReference>
<dbReference type="VEuPathDB" id="TriTrypDB:TCDM_11904"/>
<feature type="region of interest" description="Disordered" evidence="1">
    <location>
        <begin position="76"/>
        <end position="101"/>
    </location>
</feature>
<organism evidence="2 3">
    <name type="scientific">Trypanosoma cruzi Dm28c</name>
    <dbReference type="NCBI Taxonomy" id="1416333"/>
    <lineage>
        <taxon>Eukaryota</taxon>
        <taxon>Discoba</taxon>
        <taxon>Euglenozoa</taxon>
        <taxon>Kinetoplastea</taxon>
        <taxon>Metakinetoplastina</taxon>
        <taxon>Trypanosomatida</taxon>
        <taxon>Trypanosomatidae</taxon>
        <taxon>Trypanosoma</taxon>
        <taxon>Schizotrypanum</taxon>
    </lineage>
</organism>
<accession>V5AZA8</accession>
<evidence type="ECO:0000256" key="1">
    <source>
        <dbReference type="SAM" id="MobiDB-lite"/>
    </source>
</evidence>
<sequence>MPQERRTRGTMMCVPTGSPPWRLQVIRHRRSCGCDVRRINRDCRRLKNKRGNVLLRVWRHHLLKRQRATRAFLKAAPTPRGRPVARRGGTLPPSPPFSCPPTKLTEVALGSPRPPSPSPGRRGMGWAGWLGRSERARGRGGENETPLCGVHSRDWGVAVRVSFVSLSINWRCPAPCALVWANVSLARAERALNGAHGLFGCALLWCPLSFAPLPRLFPPQPHLRFFLLSRPVVFVPWPDGGRTVTSRQRQRPQGTTKI</sequence>
<dbReference type="Proteomes" id="UP000017861">
    <property type="component" value="Unassembled WGS sequence"/>
</dbReference>
<evidence type="ECO:0000313" key="2">
    <source>
        <dbReference type="EMBL" id="ESS60564.1"/>
    </source>
</evidence>
<name>V5AZA8_TRYCR</name>
<proteinExistence type="predicted"/>
<dbReference type="AlphaFoldDB" id="V5AZA8"/>
<reference evidence="2 3" key="1">
    <citation type="journal article" date="2014" name="Genome Announc.">
        <title>Trypanosoma cruzi Clone Dm28c Draft Genome Sequence.</title>
        <authorList>
            <person name="Grisard E.C."/>
            <person name="Teixeira S.M."/>
            <person name="de Almeida L.G."/>
            <person name="Stoco P.H."/>
            <person name="Gerber A.L."/>
            <person name="Talavera-Lopez C."/>
            <person name="Lima O.C."/>
            <person name="Andersson B."/>
            <person name="de Vasconcelos A.T."/>
        </authorList>
    </citation>
    <scope>NUCLEOTIDE SEQUENCE [LARGE SCALE GENOMIC DNA]</scope>
    <source>
        <strain evidence="2 3">Dm28c</strain>
    </source>
</reference>
<comment type="caution">
    <text evidence="2">The sequence shown here is derived from an EMBL/GenBank/DDBJ whole genome shotgun (WGS) entry which is preliminary data.</text>
</comment>
<dbReference type="OrthoDB" id="10591907at2759"/>
<protein>
    <submittedName>
        <fullName evidence="2">Uncharacterized protein</fullName>
    </submittedName>
</protein>
<evidence type="ECO:0000313" key="3">
    <source>
        <dbReference type="Proteomes" id="UP000017861"/>
    </source>
</evidence>
<gene>
    <name evidence="2" type="ORF">TCDM_11904</name>
</gene>